<keyword evidence="2" id="KW-1185">Reference proteome</keyword>
<reference evidence="1 2" key="1">
    <citation type="submission" date="2023-03" db="EMBL/GenBank/DDBJ databases">
        <title>Draft genome sequence of type strain Streptomyces ferralitis JCM 14344.</title>
        <authorList>
            <person name="Klaysubun C."/>
            <person name="Duangmal K."/>
        </authorList>
    </citation>
    <scope>NUCLEOTIDE SEQUENCE [LARGE SCALE GENOMIC DNA]</scope>
    <source>
        <strain evidence="1 2">JCM 14344</strain>
    </source>
</reference>
<evidence type="ECO:0000313" key="2">
    <source>
        <dbReference type="Proteomes" id="UP001220022"/>
    </source>
</evidence>
<proteinExistence type="predicted"/>
<protein>
    <submittedName>
        <fullName evidence="1">Uncharacterized protein</fullName>
    </submittedName>
</protein>
<dbReference type="InterPro" id="IPR027417">
    <property type="entry name" value="P-loop_NTPase"/>
</dbReference>
<dbReference type="EMBL" id="JARHTQ010000034">
    <property type="protein sequence ID" value="MDF2260453.1"/>
    <property type="molecule type" value="Genomic_DNA"/>
</dbReference>
<dbReference type="Proteomes" id="UP001220022">
    <property type="component" value="Unassembled WGS sequence"/>
</dbReference>
<name>A0ABT5Z9F1_9ACTN</name>
<gene>
    <name evidence="1" type="ORF">P2L57_33505</name>
</gene>
<evidence type="ECO:0000313" key="1">
    <source>
        <dbReference type="EMBL" id="MDF2260453.1"/>
    </source>
</evidence>
<sequence length="81" mass="9134">MLDHGLGTRTTRDDYKRLVTQHGATWMLVHCEVTHEDLLRRLAQRSAGPEFEVISPEPLAWLAEHSKPPAGEGEEPPVLPR</sequence>
<comment type="caution">
    <text evidence="1">The sequence shown here is derived from an EMBL/GenBank/DDBJ whole genome shotgun (WGS) entry which is preliminary data.</text>
</comment>
<organism evidence="1 2">
    <name type="scientific">Streptantibioticus ferralitis</name>
    <dbReference type="NCBI Taxonomy" id="236510"/>
    <lineage>
        <taxon>Bacteria</taxon>
        <taxon>Bacillati</taxon>
        <taxon>Actinomycetota</taxon>
        <taxon>Actinomycetes</taxon>
        <taxon>Kitasatosporales</taxon>
        <taxon>Streptomycetaceae</taxon>
        <taxon>Streptantibioticus</taxon>
    </lineage>
</organism>
<dbReference type="RefSeq" id="WP_275821074.1">
    <property type="nucleotide sequence ID" value="NZ_BAAANM010000033.1"/>
</dbReference>
<dbReference type="Gene3D" id="3.40.50.300">
    <property type="entry name" value="P-loop containing nucleotide triphosphate hydrolases"/>
    <property type="match status" value="1"/>
</dbReference>
<accession>A0ABT5Z9F1</accession>